<organism evidence="1 2">
    <name type="scientific">[Clostridium] leptum</name>
    <dbReference type="NCBI Taxonomy" id="1535"/>
    <lineage>
        <taxon>Bacteria</taxon>
        <taxon>Bacillati</taxon>
        <taxon>Bacillota</taxon>
        <taxon>Clostridia</taxon>
        <taxon>Eubacteriales</taxon>
        <taxon>Oscillospiraceae</taxon>
        <taxon>Oscillospiraceae incertae sedis</taxon>
    </lineage>
</organism>
<dbReference type="Proteomes" id="UP000284751">
    <property type="component" value="Unassembled WGS sequence"/>
</dbReference>
<dbReference type="EMBL" id="QRTC01000032">
    <property type="protein sequence ID" value="RGQ39594.1"/>
    <property type="molecule type" value="Genomic_DNA"/>
</dbReference>
<gene>
    <name evidence="1" type="ORF">DWY99_08810</name>
</gene>
<reference evidence="1 2" key="1">
    <citation type="submission" date="2018-08" db="EMBL/GenBank/DDBJ databases">
        <title>A genome reference for cultivated species of the human gut microbiota.</title>
        <authorList>
            <person name="Zou Y."/>
            <person name="Xue W."/>
            <person name="Luo G."/>
        </authorList>
    </citation>
    <scope>NUCLEOTIDE SEQUENCE [LARGE SCALE GENOMIC DNA]</scope>
    <source>
        <strain evidence="1 2">AF28-26</strain>
    </source>
</reference>
<sequence>MFLRPFTAVCEIKQASLSLRRPHKQEQRAGSGWEPFTFRFLQSISFFIFFSFWEEACFPASSLFLF</sequence>
<evidence type="ECO:0000313" key="1">
    <source>
        <dbReference type="EMBL" id="RGQ39594.1"/>
    </source>
</evidence>
<dbReference type="AlphaFoldDB" id="A0A412AWG5"/>
<accession>A0A412AWG5</accession>
<name>A0A412AWG5_9FIRM</name>
<comment type="caution">
    <text evidence="1">The sequence shown here is derived from an EMBL/GenBank/DDBJ whole genome shotgun (WGS) entry which is preliminary data.</text>
</comment>
<protein>
    <submittedName>
        <fullName evidence="1">Uncharacterized protein</fullName>
    </submittedName>
</protein>
<evidence type="ECO:0000313" key="2">
    <source>
        <dbReference type="Proteomes" id="UP000284751"/>
    </source>
</evidence>
<proteinExistence type="predicted"/>